<accession>A0A5N7MRZ8</accession>
<dbReference type="GO" id="GO:0006508">
    <property type="term" value="P:proteolysis"/>
    <property type="evidence" value="ECO:0007669"/>
    <property type="project" value="UniProtKB-KW"/>
</dbReference>
<dbReference type="SUPFAM" id="SSF50494">
    <property type="entry name" value="Trypsin-like serine proteases"/>
    <property type="match status" value="1"/>
</dbReference>
<keyword evidence="2" id="KW-0645">Protease</keyword>
<dbReference type="AlphaFoldDB" id="A0A5N7MRZ8"/>
<dbReference type="InterPro" id="IPR043504">
    <property type="entry name" value="Peptidase_S1_PA_chymotrypsin"/>
</dbReference>
<dbReference type="Pfam" id="PF00089">
    <property type="entry name" value="Trypsin"/>
    <property type="match status" value="1"/>
</dbReference>
<evidence type="ECO:0000313" key="2">
    <source>
        <dbReference type="EMBL" id="MPR29765.1"/>
    </source>
</evidence>
<dbReference type="InterPro" id="IPR001254">
    <property type="entry name" value="Trypsin_dom"/>
</dbReference>
<name>A0A5N7MRZ8_9HYPH</name>
<evidence type="ECO:0000259" key="1">
    <source>
        <dbReference type="Pfam" id="PF00089"/>
    </source>
</evidence>
<dbReference type="Proteomes" id="UP000403266">
    <property type="component" value="Unassembled WGS sequence"/>
</dbReference>
<feature type="domain" description="Peptidase S1" evidence="1">
    <location>
        <begin position="43"/>
        <end position="70"/>
    </location>
</feature>
<dbReference type="InterPro" id="IPR009003">
    <property type="entry name" value="Peptidase_S1_PA"/>
</dbReference>
<gene>
    <name evidence="2" type="ORF">FS320_32995</name>
</gene>
<dbReference type="EMBL" id="VOSK01000266">
    <property type="protein sequence ID" value="MPR29765.1"/>
    <property type="molecule type" value="Genomic_DNA"/>
</dbReference>
<evidence type="ECO:0000313" key="3">
    <source>
        <dbReference type="Proteomes" id="UP000403266"/>
    </source>
</evidence>
<dbReference type="OrthoDB" id="267336at2"/>
<organism evidence="2 3">
    <name type="scientific">Microvirga tunisiensis</name>
    <dbReference type="NCBI Taxonomy" id="2108360"/>
    <lineage>
        <taxon>Bacteria</taxon>
        <taxon>Pseudomonadati</taxon>
        <taxon>Pseudomonadota</taxon>
        <taxon>Alphaproteobacteria</taxon>
        <taxon>Hyphomicrobiales</taxon>
        <taxon>Methylobacteriaceae</taxon>
        <taxon>Microvirga</taxon>
    </lineage>
</organism>
<dbReference type="GO" id="GO:0004252">
    <property type="term" value="F:serine-type endopeptidase activity"/>
    <property type="evidence" value="ECO:0007669"/>
    <property type="project" value="InterPro"/>
</dbReference>
<protein>
    <submittedName>
        <fullName evidence="2">Trypsin-like serine protease</fullName>
    </submittedName>
</protein>
<dbReference type="Gene3D" id="2.40.10.10">
    <property type="entry name" value="Trypsin-like serine proteases"/>
    <property type="match status" value="1"/>
</dbReference>
<reference evidence="2 3" key="1">
    <citation type="journal article" date="2019" name="Syst. Appl. Microbiol.">
        <title>Microvirga tunisiensis sp. nov., a root nodule symbiotic bacterium isolated from Lupinus micranthus and L. luteus grown in Northern Tunisia.</title>
        <authorList>
            <person name="Msaddak A."/>
            <person name="Rejili M."/>
            <person name="Duran D."/>
            <person name="Mars M."/>
            <person name="Palacios J.M."/>
            <person name="Ruiz-Argueso T."/>
            <person name="Rey L."/>
            <person name="Imperial J."/>
        </authorList>
    </citation>
    <scope>NUCLEOTIDE SEQUENCE [LARGE SCALE GENOMIC DNA]</scope>
    <source>
        <strain evidence="2 3">Lmie10</strain>
    </source>
</reference>
<comment type="caution">
    <text evidence="2">The sequence shown here is derived from an EMBL/GenBank/DDBJ whole genome shotgun (WGS) entry which is preliminary data.</text>
</comment>
<proteinExistence type="predicted"/>
<sequence>MALTFQISQAHAIEGGALAQANDQLARATVAVGTVLQPDADLRFSHCSGALIGPDLVLTAAHCVRGNPVGAAVLFYQGSRPVLSPYRVAAVSRYAFGPGRLASRDLADMLNEISLSRFQRGGQRMLSVIPSCGLVRDADHGR</sequence>
<keyword evidence="2" id="KW-0378">Hydrolase</keyword>
<keyword evidence="3" id="KW-1185">Reference proteome</keyword>